<protein>
    <submittedName>
        <fullName evidence="1">Uncharacterized protein</fullName>
    </submittedName>
</protein>
<reference evidence="1" key="2">
    <citation type="submission" date="2021-08" db="EMBL/GenBank/DDBJ databases">
        <authorList>
            <person name="Tani A."/>
            <person name="Ola A."/>
            <person name="Ogura Y."/>
            <person name="Katsura K."/>
            <person name="Hayashi T."/>
        </authorList>
    </citation>
    <scope>NUCLEOTIDE SEQUENCE</scope>
    <source>
        <strain evidence="1">KCTC 52305</strain>
    </source>
</reference>
<dbReference type="Gene3D" id="1.20.1220.20">
    <property type="entry name" value="Uncharcterised protein PF01724"/>
    <property type="match status" value="1"/>
</dbReference>
<dbReference type="EMBL" id="BPQH01000011">
    <property type="protein sequence ID" value="GJD50910.1"/>
    <property type="molecule type" value="Genomic_DNA"/>
</dbReference>
<comment type="caution">
    <text evidence="1">The sequence shown here is derived from an EMBL/GenBank/DDBJ whole genome shotgun (WGS) entry which is preliminary data.</text>
</comment>
<keyword evidence="2" id="KW-1185">Reference proteome</keyword>
<evidence type="ECO:0000313" key="1">
    <source>
        <dbReference type="EMBL" id="GJD50910.1"/>
    </source>
</evidence>
<evidence type="ECO:0000313" key="2">
    <source>
        <dbReference type="Proteomes" id="UP001055167"/>
    </source>
</evidence>
<organism evidence="1 2">
    <name type="scientific">Methylobacterium crusticola</name>
    <dbReference type="NCBI Taxonomy" id="1697972"/>
    <lineage>
        <taxon>Bacteria</taxon>
        <taxon>Pseudomonadati</taxon>
        <taxon>Pseudomonadota</taxon>
        <taxon>Alphaproteobacteria</taxon>
        <taxon>Hyphomicrobiales</taxon>
        <taxon>Methylobacteriaceae</taxon>
        <taxon>Methylobacterium</taxon>
    </lineage>
</organism>
<name>A0ABQ4QZR3_9HYPH</name>
<reference evidence="1" key="1">
    <citation type="journal article" date="2021" name="Front. Microbiol.">
        <title>Comprehensive Comparative Genomics and Phenotyping of Methylobacterium Species.</title>
        <authorList>
            <person name="Alessa O."/>
            <person name="Ogura Y."/>
            <person name="Fujitani Y."/>
            <person name="Takami H."/>
            <person name="Hayashi T."/>
            <person name="Sahin N."/>
            <person name="Tani A."/>
        </authorList>
    </citation>
    <scope>NUCLEOTIDE SEQUENCE</scope>
    <source>
        <strain evidence="1">KCTC 52305</strain>
    </source>
</reference>
<dbReference type="Proteomes" id="UP001055167">
    <property type="component" value="Unassembled WGS sequence"/>
</dbReference>
<sequence>MTEDTPMDEATAPKPADLVRAFLANLMKAALTSNDAHSLAWRTEAARLRGEIVHSDPGALARLKLDGLWWLAVGDAESPDLRPEEGQIEYGQPKTCPFTLEEITAAAFDVDLAVDRLIKSAATG</sequence>
<proteinExistence type="predicted"/>
<gene>
    <name evidence="1" type="ORF">OPKNFCMD_3659</name>
</gene>
<accession>A0ABQ4QZR3</accession>